<feature type="signal peptide" evidence="1">
    <location>
        <begin position="1"/>
        <end position="22"/>
    </location>
</feature>
<evidence type="ECO:0008006" key="4">
    <source>
        <dbReference type="Google" id="ProtNLM"/>
    </source>
</evidence>
<organism evidence="2 3">
    <name type="scientific">Oceanobacillus luteolus</name>
    <dbReference type="NCBI Taxonomy" id="1274358"/>
    <lineage>
        <taxon>Bacteria</taxon>
        <taxon>Bacillati</taxon>
        <taxon>Bacillota</taxon>
        <taxon>Bacilli</taxon>
        <taxon>Bacillales</taxon>
        <taxon>Bacillaceae</taxon>
        <taxon>Oceanobacillus</taxon>
    </lineage>
</organism>
<feature type="chain" id="PRO_5045497665" description="Lipoprotein" evidence="1">
    <location>
        <begin position="23"/>
        <end position="182"/>
    </location>
</feature>
<accession>A0ABW4HMQ0</accession>
<gene>
    <name evidence="2" type="ORF">ACFSBH_00270</name>
</gene>
<keyword evidence="1" id="KW-0732">Signal</keyword>
<reference evidence="3" key="1">
    <citation type="journal article" date="2019" name="Int. J. Syst. Evol. Microbiol.">
        <title>The Global Catalogue of Microorganisms (GCM) 10K type strain sequencing project: providing services to taxonomists for standard genome sequencing and annotation.</title>
        <authorList>
            <consortium name="The Broad Institute Genomics Platform"/>
            <consortium name="The Broad Institute Genome Sequencing Center for Infectious Disease"/>
            <person name="Wu L."/>
            <person name="Ma J."/>
        </authorList>
    </citation>
    <scope>NUCLEOTIDE SEQUENCE [LARGE SCALE GENOMIC DNA]</scope>
    <source>
        <strain evidence="3">CGMCC 1.12376</strain>
    </source>
</reference>
<dbReference type="PROSITE" id="PS51257">
    <property type="entry name" value="PROKAR_LIPOPROTEIN"/>
    <property type="match status" value="1"/>
</dbReference>
<sequence length="182" mass="20646">MYKWIGCLMLLILPILSGCVDSASYKDDDIAAIVRGEEIAVGDLRILYTDNVIAEMVDELVKAKLAEQEVKKMNIDVSEYIEEAEGSFAEYPEGEINNAEEQSIHTFAEAQAKELGMDPREYYKKYTETSIEMAAYVNAYTSEVLGDLEDDEYGIEEYVHHANELLDNLVEQNKDDIQILIE</sequence>
<evidence type="ECO:0000313" key="2">
    <source>
        <dbReference type="EMBL" id="MFD1606124.1"/>
    </source>
</evidence>
<keyword evidence="3" id="KW-1185">Reference proteome</keyword>
<protein>
    <recommendedName>
        <fullName evidence="4">Lipoprotein</fullName>
    </recommendedName>
</protein>
<proteinExistence type="predicted"/>
<comment type="caution">
    <text evidence="2">The sequence shown here is derived from an EMBL/GenBank/DDBJ whole genome shotgun (WGS) entry which is preliminary data.</text>
</comment>
<dbReference type="EMBL" id="JBHUDE010000002">
    <property type="protein sequence ID" value="MFD1606124.1"/>
    <property type="molecule type" value="Genomic_DNA"/>
</dbReference>
<dbReference type="RefSeq" id="WP_251515861.1">
    <property type="nucleotide sequence ID" value="NZ_JAMBON010000029.1"/>
</dbReference>
<evidence type="ECO:0000313" key="3">
    <source>
        <dbReference type="Proteomes" id="UP001597221"/>
    </source>
</evidence>
<evidence type="ECO:0000256" key="1">
    <source>
        <dbReference type="SAM" id="SignalP"/>
    </source>
</evidence>
<dbReference type="Proteomes" id="UP001597221">
    <property type="component" value="Unassembled WGS sequence"/>
</dbReference>
<name>A0ABW4HMQ0_9BACI</name>